<reference evidence="2" key="1">
    <citation type="submission" date="2018-05" db="EMBL/GenBank/DDBJ databases">
        <authorList>
            <person name="Lanie J.A."/>
            <person name="Ng W.-L."/>
            <person name="Kazmierczak K.M."/>
            <person name="Andrzejewski T.M."/>
            <person name="Davidsen T.M."/>
            <person name="Wayne K.J."/>
            <person name="Tettelin H."/>
            <person name="Glass J.I."/>
            <person name="Rusch D."/>
            <person name="Podicherti R."/>
            <person name="Tsui H.-C.T."/>
            <person name="Winkler M.E."/>
        </authorList>
    </citation>
    <scope>NUCLEOTIDE SEQUENCE</scope>
</reference>
<dbReference type="InterPro" id="IPR027417">
    <property type="entry name" value="P-loop_NTPase"/>
</dbReference>
<dbReference type="EMBL" id="UINC01164291">
    <property type="protein sequence ID" value="SVD65065.1"/>
    <property type="molecule type" value="Genomic_DNA"/>
</dbReference>
<proteinExistence type="predicted"/>
<dbReference type="InterPro" id="IPR052511">
    <property type="entry name" value="ATP-dep_Helicase"/>
</dbReference>
<dbReference type="AlphaFoldDB" id="A0A382X386"/>
<dbReference type="SMART" id="SM00487">
    <property type="entry name" value="DEXDc"/>
    <property type="match status" value="1"/>
</dbReference>
<feature type="non-terminal residue" evidence="2">
    <location>
        <position position="202"/>
    </location>
</feature>
<dbReference type="InterPro" id="IPR014001">
    <property type="entry name" value="Helicase_ATP-bd"/>
</dbReference>
<dbReference type="SUPFAM" id="SSF52540">
    <property type="entry name" value="P-loop containing nucleoside triphosphate hydrolases"/>
    <property type="match status" value="1"/>
</dbReference>
<dbReference type="GO" id="GO:0005524">
    <property type="term" value="F:ATP binding"/>
    <property type="evidence" value="ECO:0007669"/>
    <property type="project" value="InterPro"/>
</dbReference>
<protein>
    <recommendedName>
        <fullName evidence="1">Helicase ATP-binding domain-containing protein</fullName>
    </recommendedName>
</protein>
<dbReference type="Gene3D" id="3.40.50.300">
    <property type="entry name" value="P-loop containing nucleotide triphosphate hydrolases"/>
    <property type="match status" value="1"/>
</dbReference>
<dbReference type="PANTHER" id="PTHR47962">
    <property type="entry name" value="ATP-DEPENDENT HELICASE LHR-RELATED-RELATED"/>
    <property type="match status" value="1"/>
</dbReference>
<feature type="domain" description="Helicase ATP-binding" evidence="1">
    <location>
        <begin position="33"/>
        <end position="202"/>
    </location>
</feature>
<dbReference type="GO" id="GO:0003677">
    <property type="term" value="F:DNA binding"/>
    <property type="evidence" value="ECO:0007669"/>
    <property type="project" value="TreeGrafter"/>
</dbReference>
<name>A0A382X386_9ZZZZ</name>
<dbReference type="Pfam" id="PF00270">
    <property type="entry name" value="DEAD"/>
    <property type="match status" value="1"/>
</dbReference>
<dbReference type="PANTHER" id="PTHR47962:SF3">
    <property type="entry name" value="LARGE ATP-DEPENDENT HELICASE-RELATED PROTEIN"/>
    <property type="match status" value="1"/>
</dbReference>
<sequence>MDALFSDTELPQSLSAWFKGRGWRPRDHQLSVLRATRVGKSVLLTAPTGGGKTLAGFLPSLCDLIASVGDDDWENRLHTLYLSPLKALAVDVRRNLEEPIAEMDLPIRVEIRTGDTPQTRRQRQRKSPPHMLLTTPEQLALLLSYRDAARYFRHLRFVVIDELHALVPNKRGDLLALGLARLAALAPSARQIGLSATVAAPE</sequence>
<gene>
    <name evidence="2" type="ORF">METZ01_LOCUS417919</name>
</gene>
<organism evidence="2">
    <name type="scientific">marine metagenome</name>
    <dbReference type="NCBI Taxonomy" id="408172"/>
    <lineage>
        <taxon>unclassified sequences</taxon>
        <taxon>metagenomes</taxon>
        <taxon>ecological metagenomes</taxon>
    </lineage>
</organism>
<dbReference type="PROSITE" id="PS51192">
    <property type="entry name" value="HELICASE_ATP_BIND_1"/>
    <property type="match status" value="1"/>
</dbReference>
<evidence type="ECO:0000313" key="2">
    <source>
        <dbReference type="EMBL" id="SVD65065.1"/>
    </source>
</evidence>
<accession>A0A382X386</accession>
<dbReference type="GO" id="GO:0016887">
    <property type="term" value="F:ATP hydrolysis activity"/>
    <property type="evidence" value="ECO:0007669"/>
    <property type="project" value="TreeGrafter"/>
</dbReference>
<dbReference type="InterPro" id="IPR011545">
    <property type="entry name" value="DEAD/DEAH_box_helicase_dom"/>
</dbReference>
<evidence type="ECO:0000259" key="1">
    <source>
        <dbReference type="PROSITE" id="PS51192"/>
    </source>
</evidence>